<dbReference type="PANTHER" id="PTHR11709">
    <property type="entry name" value="MULTI-COPPER OXIDASE"/>
    <property type="match status" value="1"/>
</dbReference>
<dbReference type="CDD" id="cd13849">
    <property type="entry name" value="CuRO_1_LCC_plant"/>
    <property type="match status" value="1"/>
</dbReference>
<evidence type="ECO:0008006" key="16">
    <source>
        <dbReference type="Google" id="ProtNLM"/>
    </source>
</evidence>
<feature type="chain" id="PRO_5043484281" description="Laccase" evidence="10">
    <location>
        <begin position="30"/>
        <end position="570"/>
    </location>
</feature>
<feature type="domain" description="Plastocyanin-like" evidence="13">
    <location>
        <begin position="44"/>
        <end position="158"/>
    </location>
</feature>
<evidence type="ECO:0000259" key="12">
    <source>
        <dbReference type="Pfam" id="PF07731"/>
    </source>
</evidence>
<keyword evidence="10" id="KW-0732">Signal</keyword>
<dbReference type="EMBL" id="BPVZ01000004">
    <property type="protein sequence ID" value="GKU90811.1"/>
    <property type="molecule type" value="Genomic_DNA"/>
</dbReference>
<dbReference type="Pfam" id="PF00394">
    <property type="entry name" value="Cu-oxidase"/>
    <property type="match status" value="1"/>
</dbReference>
<dbReference type="GO" id="GO:0016491">
    <property type="term" value="F:oxidoreductase activity"/>
    <property type="evidence" value="ECO:0007669"/>
    <property type="project" value="UniProtKB-KW"/>
</dbReference>
<dbReference type="InterPro" id="IPR001117">
    <property type="entry name" value="Cu-oxidase_2nd"/>
</dbReference>
<dbReference type="InterPro" id="IPR008972">
    <property type="entry name" value="Cupredoxin"/>
</dbReference>
<keyword evidence="15" id="KW-1185">Reference proteome</keyword>
<evidence type="ECO:0000256" key="8">
    <source>
        <dbReference type="ARBA" id="ARBA00023008"/>
    </source>
</evidence>
<dbReference type="InterPro" id="IPR034288">
    <property type="entry name" value="CuRO_1_LCC"/>
</dbReference>
<evidence type="ECO:0000256" key="3">
    <source>
        <dbReference type="ARBA" id="ARBA00010609"/>
    </source>
</evidence>
<comment type="similarity">
    <text evidence="3">Belongs to the multicopper oxidase family.</text>
</comment>
<dbReference type="GO" id="GO:0005576">
    <property type="term" value="C:extracellular region"/>
    <property type="evidence" value="ECO:0007669"/>
    <property type="project" value="UniProtKB-SubCell"/>
</dbReference>
<evidence type="ECO:0000313" key="15">
    <source>
        <dbReference type="Proteomes" id="UP001054252"/>
    </source>
</evidence>
<proteinExistence type="inferred from homology"/>
<evidence type="ECO:0000256" key="4">
    <source>
        <dbReference type="ARBA" id="ARBA00022525"/>
    </source>
</evidence>
<dbReference type="PROSITE" id="PS00080">
    <property type="entry name" value="MULTICOPPER_OXIDASE2"/>
    <property type="match status" value="1"/>
</dbReference>
<dbReference type="Proteomes" id="UP001054252">
    <property type="component" value="Unassembled WGS sequence"/>
</dbReference>
<evidence type="ECO:0000256" key="5">
    <source>
        <dbReference type="ARBA" id="ARBA00022723"/>
    </source>
</evidence>
<dbReference type="PROSITE" id="PS00079">
    <property type="entry name" value="MULTICOPPER_OXIDASE1"/>
    <property type="match status" value="1"/>
</dbReference>
<name>A0AAV5HXJ0_9ROSI</name>
<evidence type="ECO:0000256" key="2">
    <source>
        <dbReference type="ARBA" id="ARBA00004613"/>
    </source>
</evidence>
<accession>A0AAV5HXJ0</accession>
<evidence type="ECO:0000259" key="11">
    <source>
        <dbReference type="Pfam" id="PF00394"/>
    </source>
</evidence>
<comment type="caution">
    <text evidence="14">The sequence shown here is derived from an EMBL/GenBank/DDBJ whole genome shotgun (WGS) entry which is preliminary data.</text>
</comment>
<gene>
    <name evidence="14" type="ORF">SLEP1_g4762</name>
</gene>
<dbReference type="InterPro" id="IPR045087">
    <property type="entry name" value="Cu-oxidase_fam"/>
</dbReference>
<dbReference type="AlphaFoldDB" id="A0AAV5HXJ0"/>
<keyword evidence="6" id="KW-0677">Repeat</keyword>
<evidence type="ECO:0000256" key="6">
    <source>
        <dbReference type="ARBA" id="ARBA00022737"/>
    </source>
</evidence>
<evidence type="ECO:0000256" key="10">
    <source>
        <dbReference type="SAM" id="SignalP"/>
    </source>
</evidence>
<protein>
    <recommendedName>
        <fullName evidence="16">Laccase</fullName>
    </recommendedName>
</protein>
<keyword evidence="8" id="KW-0186">Copper</keyword>
<dbReference type="InterPro" id="IPR011706">
    <property type="entry name" value="Cu-oxidase_C"/>
</dbReference>
<comment type="cofactor">
    <cofactor evidence="1">
        <name>Cu cation</name>
        <dbReference type="ChEBI" id="CHEBI:23378"/>
    </cofactor>
</comment>
<organism evidence="14 15">
    <name type="scientific">Rubroshorea leprosula</name>
    <dbReference type="NCBI Taxonomy" id="152421"/>
    <lineage>
        <taxon>Eukaryota</taxon>
        <taxon>Viridiplantae</taxon>
        <taxon>Streptophyta</taxon>
        <taxon>Embryophyta</taxon>
        <taxon>Tracheophyta</taxon>
        <taxon>Spermatophyta</taxon>
        <taxon>Magnoliopsida</taxon>
        <taxon>eudicotyledons</taxon>
        <taxon>Gunneridae</taxon>
        <taxon>Pentapetalae</taxon>
        <taxon>rosids</taxon>
        <taxon>malvids</taxon>
        <taxon>Malvales</taxon>
        <taxon>Dipterocarpaceae</taxon>
        <taxon>Rubroshorea</taxon>
    </lineage>
</organism>
<evidence type="ECO:0000256" key="9">
    <source>
        <dbReference type="ARBA" id="ARBA00023180"/>
    </source>
</evidence>
<reference evidence="14 15" key="1">
    <citation type="journal article" date="2021" name="Commun. Biol.">
        <title>The genome of Shorea leprosula (Dipterocarpaceae) highlights the ecological relevance of drought in aseasonal tropical rainforests.</title>
        <authorList>
            <person name="Ng K.K.S."/>
            <person name="Kobayashi M.J."/>
            <person name="Fawcett J.A."/>
            <person name="Hatakeyama M."/>
            <person name="Paape T."/>
            <person name="Ng C.H."/>
            <person name="Ang C.C."/>
            <person name="Tnah L.H."/>
            <person name="Lee C.T."/>
            <person name="Nishiyama T."/>
            <person name="Sese J."/>
            <person name="O'Brien M.J."/>
            <person name="Copetti D."/>
            <person name="Mohd Noor M.I."/>
            <person name="Ong R.C."/>
            <person name="Putra M."/>
            <person name="Sireger I.Z."/>
            <person name="Indrioko S."/>
            <person name="Kosugi Y."/>
            <person name="Izuno A."/>
            <person name="Isagi Y."/>
            <person name="Lee S.L."/>
            <person name="Shimizu K.K."/>
        </authorList>
    </citation>
    <scope>NUCLEOTIDE SEQUENCE [LARGE SCALE GENOMIC DNA]</scope>
    <source>
        <strain evidence="14">214</strain>
    </source>
</reference>
<dbReference type="GO" id="GO:0005507">
    <property type="term" value="F:copper ion binding"/>
    <property type="evidence" value="ECO:0007669"/>
    <property type="project" value="InterPro"/>
</dbReference>
<dbReference type="Pfam" id="PF07732">
    <property type="entry name" value="Cu-oxidase_3"/>
    <property type="match status" value="1"/>
</dbReference>
<keyword evidence="9" id="KW-0325">Glycoprotein</keyword>
<dbReference type="PANTHER" id="PTHR11709:SF410">
    <property type="entry name" value="LACCASE"/>
    <property type="match status" value="1"/>
</dbReference>
<sequence length="570" mass="63549">MGCPWKMSSLILTFFAFSFLNSRLPVARAQANSTASLVEYYFVVKNTTFTKFCENRTVLTVNDMYPGPEIRVKKGQSILVNVQNDAAYGVTIHWHGVKQPRNPWSDGPENITQCLIQPGKNFTQEVIFSDEIGTVWWHAHSDWTRATVHGAIVVEPPDDEIPDSPFKFPNHTLVFSTWFNQDLKEISDIIALNGTNTADAAGYTLNGFPGDQVTCDNVSEPTYNITVKRGETYVLHIVNAAMHEGQYFGIKNHTLTVVARDGAYVKPFATDYVLLAPGQTMDVTFVADQNQSQYYMRFRYFDDSGVTTNTQNTTGYLIYSDATENVTNTDFPYLPNATDNTTAFKFTKRLRSLYSRSNTELPRGDVKRIVLDVQVDHLNCTGSSDCPSTGRQAASLNRISFAYPTNHSILEAYYYNISGVYNTSYLIYPDEELEAATYAYQGTNVIMLDYGDPVELVFQAIDVTPAGGHPLHLHGFSFFQVGMNNGTFDNSTDPDSYNLDDPPEMNTAVVFGSGWTAVRFFANNPGVWFFHCHFESHVSWGMATALIVKDGPNSDQKLKPPPAGMPSCGA</sequence>
<keyword evidence="7" id="KW-0560">Oxidoreductase</keyword>
<evidence type="ECO:0000259" key="13">
    <source>
        <dbReference type="Pfam" id="PF07732"/>
    </source>
</evidence>
<comment type="subcellular location">
    <subcellularLocation>
        <location evidence="2">Secreted</location>
    </subcellularLocation>
</comment>
<evidence type="ECO:0000256" key="7">
    <source>
        <dbReference type="ARBA" id="ARBA00023002"/>
    </source>
</evidence>
<keyword evidence="5" id="KW-0479">Metal-binding</keyword>
<dbReference type="InterPro" id="IPR033138">
    <property type="entry name" value="Cu_oxidase_CS"/>
</dbReference>
<feature type="signal peptide" evidence="10">
    <location>
        <begin position="1"/>
        <end position="29"/>
    </location>
</feature>
<dbReference type="SUPFAM" id="SSF49503">
    <property type="entry name" value="Cupredoxins"/>
    <property type="match status" value="3"/>
</dbReference>
<evidence type="ECO:0000256" key="1">
    <source>
        <dbReference type="ARBA" id="ARBA00001935"/>
    </source>
</evidence>
<dbReference type="InterPro" id="IPR011707">
    <property type="entry name" value="Cu-oxidase-like_N"/>
</dbReference>
<dbReference type="Gene3D" id="2.60.40.420">
    <property type="entry name" value="Cupredoxins - blue copper proteins"/>
    <property type="match status" value="3"/>
</dbReference>
<dbReference type="Pfam" id="PF07731">
    <property type="entry name" value="Cu-oxidase_2"/>
    <property type="match status" value="1"/>
</dbReference>
<dbReference type="InterPro" id="IPR002355">
    <property type="entry name" value="Cu_oxidase_Cu_BS"/>
</dbReference>
<feature type="domain" description="Plastocyanin-like" evidence="11">
    <location>
        <begin position="171"/>
        <end position="321"/>
    </location>
</feature>
<keyword evidence="4" id="KW-0964">Secreted</keyword>
<evidence type="ECO:0000313" key="14">
    <source>
        <dbReference type="EMBL" id="GKU90811.1"/>
    </source>
</evidence>
<feature type="domain" description="Plastocyanin-like" evidence="12">
    <location>
        <begin position="439"/>
        <end position="550"/>
    </location>
</feature>